<dbReference type="PROSITE" id="PS51257">
    <property type="entry name" value="PROKAR_LIPOPROTEIN"/>
    <property type="match status" value="1"/>
</dbReference>
<gene>
    <name evidence="4" type="ORF">KOR34_23720</name>
</gene>
<dbReference type="EMBL" id="SIHJ01000001">
    <property type="protein sequence ID" value="TWT37422.1"/>
    <property type="molecule type" value="Genomic_DNA"/>
</dbReference>
<proteinExistence type="predicted"/>
<dbReference type="Pfam" id="PF02638">
    <property type="entry name" value="GHL10"/>
    <property type="match status" value="1"/>
</dbReference>
<dbReference type="Proteomes" id="UP000316714">
    <property type="component" value="Unassembled WGS sequence"/>
</dbReference>
<comment type="caution">
    <text evidence="4">The sequence shown here is derived from an EMBL/GenBank/DDBJ whole genome shotgun (WGS) entry which is preliminary data.</text>
</comment>
<dbReference type="PANTHER" id="PTHR43405:SF1">
    <property type="entry name" value="GLYCOSYL HYDROLASE DIGH"/>
    <property type="match status" value="1"/>
</dbReference>
<keyword evidence="5" id="KW-1185">Reference proteome</keyword>
<accession>A0A5C5VIB2</accession>
<evidence type="ECO:0000256" key="1">
    <source>
        <dbReference type="ARBA" id="ARBA00022729"/>
    </source>
</evidence>
<evidence type="ECO:0000259" key="3">
    <source>
        <dbReference type="Pfam" id="PF02638"/>
    </source>
</evidence>
<dbReference type="PANTHER" id="PTHR43405">
    <property type="entry name" value="GLYCOSYL HYDROLASE DIGH"/>
    <property type="match status" value="1"/>
</dbReference>
<organism evidence="4 5">
    <name type="scientific">Posidoniimonas corsicana</name>
    <dbReference type="NCBI Taxonomy" id="1938618"/>
    <lineage>
        <taxon>Bacteria</taxon>
        <taxon>Pseudomonadati</taxon>
        <taxon>Planctomycetota</taxon>
        <taxon>Planctomycetia</taxon>
        <taxon>Pirellulales</taxon>
        <taxon>Lacipirellulaceae</taxon>
        <taxon>Posidoniimonas</taxon>
    </lineage>
</organism>
<dbReference type="InterPro" id="IPR017853">
    <property type="entry name" value="GH"/>
</dbReference>
<sequence precursor="true">MKCIPLLASVIAVAACALTTSAPVRGAAPPQIESEFRAAWIATVANIDWPSKPGLSVKRQKQEFVDLLDAAVDLNLNAVVLQVRPACDAIYRSELEPWSSVLSGRMGVAPDPAYDPLEFAVAEAHRRGLQLHAWFNPYRASHPSYKGELSSDHVSERLPNSVVEYGSYLWLDPSDADAAKHSLDVILDVVRRYDIDGVHFDDYFYPYPITQTAEDANNGLEGGVAKSGKVPFPDDRSWNAYVASTDAGERLARPDWRRQSINNFVRDVYHGVKREKPHVLFGISPFGIWRPGHPASVVGFDAYAELYADSKLWLEEGWVDYFTPQLYWPVRSSGQSYPVLLEWWTRQNPHGRPIWPGLFTSKVRQSPRGKDWGASEIVEQVQITQAFDDAGGNVHFSMKALSQNYGGVADALREGPYRTPALPPNCGALGGASAPPAQPTATLDAGRIRLQPDAAPWLWAVQTRDASGWTTRVLPGATESVEVANGAQEVVITAVDRLGQRSVPARVVPQ</sequence>
<dbReference type="Gene3D" id="3.20.20.80">
    <property type="entry name" value="Glycosidases"/>
    <property type="match status" value="1"/>
</dbReference>
<dbReference type="SUPFAM" id="SSF51445">
    <property type="entry name" value="(Trans)glycosidases"/>
    <property type="match status" value="1"/>
</dbReference>
<keyword evidence="1 2" id="KW-0732">Signal</keyword>
<protein>
    <recommendedName>
        <fullName evidence="3">Glycosyl hydrolase-like 10 domain-containing protein</fullName>
    </recommendedName>
</protein>
<name>A0A5C5VIB2_9BACT</name>
<dbReference type="InterPro" id="IPR052177">
    <property type="entry name" value="Divisome_Glycosyl_Hydrolase"/>
</dbReference>
<feature type="signal peptide" evidence="2">
    <location>
        <begin position="1"/>
        <end position="27"/>
    </location>
</feature>
<evidence type="ECO:0000313" key="5">
    <source>
        <dbReference type="Proteomes" id="UP000316714"/>
    </source>
</evidence>
<dbReference type="InterPro" id="IPR003790">
    <property type="entry name" value="GHL10"/>
</dbReference>
<feature type="chain" id="PRO_5023064489" description="Glycosyl hydrolase-like 10 domain-containing protein" evidence="2">
    <location>
        <begin position="28"/>
        <end position="510"/>
    </location>
</feature>
<evidence type="ECO:0000313" key="4">
    <source>
        <dbReference type="EMBL" id="TWT37422.1"/>
    </source>
</evidence>
<feature type="domain" description="Glycosyl hydrolase-like 10" evidence="3">
    <location>
        <begin position="35"/>
        <end position="364"/>
    </location>
</feature>
<evidence type="ECO:0000256" key="2">
    <source>
        <dbReference type="SAM" id="SignalP"/>
    </source>
</evidence>
<dbReference type="OrthoDB" id="9794671at2"/>
<dbReference type="AlphaFoldDB" id="A0A5C5VIB2"/>
<reference evidence="4 5" key="1">
    <citation type="submission" date="2019-02" db="EMBL/GenBank/DDBJ databases">
        <title>Deep-cultivation of Planctomycetes and their phenomic and genomic characterization uncovers novel biology.</title>
        <authorList>
            <person name="Wiegand S."/>
            <person name="Jogler M."/>
            <person name="Boedeker C."/>
            <person name="Pinto D."/>
            <person name="Vollmers J."/>
            <person name="Rivas-Marin E."/>
            <person name="Kohn T."/>
            <person name="Peeters S.H."/>
            <person name="Heuer A."/>
            <person name="Rast P."/>
            <person name="Oberbeckmann S."/>
            <person name="Bunk B."/>
            <person name="Jeske O."/>
            <person name="Meyerdierks A."/>
            <person name="Storesund J.E."/>
            <person name="Kallscheuer N."/>
            <person name="Luecker S."/>
            <person name="Lage O.M."/>
            <person name="Pohl T."/>
            <person name="Merkel B.J."/>
            <person name="Hornburger P."/>
            <person name="Mueller R.-W."/>
            <person name="Bruemmer F."/>
            <person name="Labrenz M."/>
            <person name="Spormann A.M."/>
            <person name="Op Den Camp H."/>
            <person name="Overmann J."/>
            <person name="Amann R."/>
            <person name="Jetten M.S.M."/>
            <person name="Mascher T."/>
            <person name="Medema M.H."/>
            <person name="Devos D.P."/>
            <person name="Kaster A.-K."/>
            <person name="Ovreas L."/>
            <person name="Rohde M."/>
            <person name="Galperin M.Y."/>
            <person name="Jogler C."/>
        </authorList>
    </citation>
    <scope>NUCLEOTIDE SEQUENCE [LARGE SCALE GENOMIC DNA]</scope>
    <source>
        <strain evidence="4 5">KOR34</strain>
    </source>
</reference>